<dbReference type="GO" id="GO:0016301">
    <property type="term" value="F:kinase activity"/>
    <property type="evidence" value="ECO:0007669"/>
    <property type="project" value="UniProtKB-KW"/>
</dbReference>
<dbReference type="RefSeq" id="XP_058343675.1">
    <property type="nucleotide sequence ID" value="XM_058485528.1"/>
</dbReference>
<name>A0AAD7Y1K8_9FUNG</name>
<dbReference type="PROSITE" id="PS00584">
    <property type="entry name" value="PFKB_KINASES_2"/>
    <property type="match status" value="1"/>
</dbReference>
<dbReference type="CDD" id="cd01941">
    <property type="entry name" value="YeiC_kinase_like"/>
    <property type="match status" value="1"/>
</dbReference>
<dbReference type="Pfam" id="PF00294">
    <property type="entry name" value="PfkB"/>
    <property type="match status" value="1"/>
</dbReference>
<keyword evidence="6" id="KW-1185">Reference proteome</keyword>
<evidence type="ECO:0000256" key="2">
    <source>
        <dbReference type="ARBA" id="ARBA00022723"/>
    </source>
</evidence>
<gene>
    <name evidence="5" type="ORF">O0I10_005488</name>
</gene>
<evidence type="ECO:0000256" key="1">
    <source>
        <dbReference type="ARBA" id="ARBA00022679"/>
    </source>
</evidence>
<dbReference type="InterPro" id="IPR029056">
    <property type="entry name" value="Ribokinase-like"/>
</dbReference>
<dbReference type="GO" id="GO:0046872">
    <property type="term" value="F:metal ion binding"/>
    <property type="evidence" value="ECO:0007669"/>
    <property type="project" value="UniProtKB-KW"/>
</dbReference>
<keyword evidence="2" id="KW-0479">Metal-binding</keyword>
<dbReference type="Proteomes" id="UP001234581">
    <property type="component" value="Unassembled WGS sequence"/>
</dbReference>
<dbReference type="Gene3D" id="3.40.1190.20">
    <property type="match status" value="1"/>
</dbReference>
<accession>A0AAD7Y1K8</accession>
<organism evidence="5 6">
    <name type="scientific">Lichtheimia ornata</name>
    <dbReference type="NCBI Taxonomy" id="688661"/>
    <lineage>
        <taxon>Eukaryota</taxon>
        <taxon>Fungi</taxon>
        <taxon>Fungi incertae sedis</taxon>
        <taxon>Mucoromycota</taxon>
        <taxon>Mucoromycotina</taxon>
        <taxon>Mucoromycetes</taxon>
        <taxon>Mucorales</taxon>
        <taxon>Lichtheimiaceae</taxon>
        <taxon>Lichtheimia</taxon>
    </lineage>
</organism>
<dbReference type="PANTHER" id="PTHR42909">
    <property type="entry name" value="ZGC:136858"/>
    <property type="match status" value="1"/>
</dbReference>
<sequence>MLKSLGNIFVVGGVALDITATAVKRATLPSVLHTSTPGGLRHTLGGVGRNVCETAMRTGASAHLVSITGDDLQGKIVRQSLKDIGMSEKHIQVLPGHGTAVYNALHSGDGQLVAAIADMDIFDKMDSSEVVNTLRAEKPSIVCFDGNIPADTMGSISTLCAEMDIPVLFEPTSVPKSLKIFSGSTLATRAIRFTTPNQYELEAMSEAAKATMPATSSDNTTLLSSFDLGKVAPRSAELVLPNGLHLSQWIPNVVIKLGEDGCLFVGRSDVSNQPPVVRYFSPEKFDQTSIISVTGAGDSFVGALLANLKYHSNLQPEDQDTWKEIITRAQRAAVLTLQSDLAVSPHINEDLLFRAS</sequence>
<dbReference type="SUPFAM" id="SSF53613">
    <property type="entry name" value="Ribokinase-like"/>
    <property type="match status" value="1"/>
</dbReference>
<dbReference type="InterPro" id="IPR002173">
    <property type="entry name" value="Carboh/pur_kinase_PfkB_CS"/>
</dbReference>
<proteinExistence type="predicted"/>
<dbReference type="GO" id="GO:0016798">
    <property type="term" value="F:hydrolase activity, acting on glycosyl bonds"/>
    <property type="evidence" value="ECO:0007669"/>
    <property type="project" value="TreeGrafter"/>
</dbReference>
<dbReference type="GO" id="GO:0004730">
    <property type="term" value="F:pseudouridylate synthase activity"/>
    <property type="evidence" value="ECO:0007669"/>
    <property type="project" value="TreeGrafter"/>
</dbReference>
<dbReference type="EMBL" id="JARTCD010000022">
    <property type="protein sequence ID" value="KAJ8658762.1"/>
    <property type="molecule type" value="Genomic_DNA"/>
</dbReference>
<keyword evidence="3" id="KW-0418">Kinase</keyword>
<keyword evidence="1" id="KW-0808">Transferase</keyword>
<dbReference type="GeneID" id="83212900"/>
<reference evidence="5 6" key="1">
    <citation type="submission" date="2023-03" db="EMBL/GenBank/DDBJ databases">
        <title>Genome sequence of Lichtheimia ornata CBS 291.66.</title>
        <authorList>
            <person name="Mohabir J.T."/>
            <person name="Shea T.P."/>
            <person name="Kurbessoian T."/>
            <person name="Berby B."/>
            <person name="Fontaine J."/>
            <person name="Livny J."/>
            <person name="Gnirke A."/>
            <person name="Stajich J.E."/>
            <person name="Cuomo C.A."/>
        </authorList>
    </citation>
    <scope>NUCLEOTIDE SEQUENCE [LARGE SCALE GENOMIC DNA]</scope>
    <source>
        <strain evidence="5">CBS 291.66</strain>
    </source>
</reference>
<dbReference type="PANTHER" id="PTHR42909:SF1">
    <property type="entry name" value="CARBOHYDRATE KINASE PFKB DOMAIN-CONTAINING PROTEIN"/>
    <property type="match status" value="1"/>
</dbReference>
<evidence type="ECO:0000313" key="5">
    <source>
        <dbReference type="EMBL" id="KAJ8658762.1"/>
    </source>
</evidence>
<evidence type="ECO:0000256" key="3">
    <source>
        <dbReference type="ARBA" id="ARBA00022777"/>
    </source>
</evidence>
<evidence type="ECO:0000259" key="4">
    <source>
        <dbReference type="Pfam" id="PF00294"/>
    </source>
</evidence>
<protein>
    <recommendedName>
        <fullName evidence="4">Carbohydrate kinase PfkB domain-containing protein</fullName>
    </recommendedName>
</protein>
<dbReference type="GO" id="GO:0005737">
    <property type="term" value="C:cytoplasm"/>
    <property type="evidence" value="ECO:0007669"/>
    <property type="project" value="TreeGrafter"/>
</dbReference>
<dbReference type="InterPro" id="IPR011611">
    <property type="entry name" value="PfkB_dom"/>
</dbReference>
<comment type="caution">
    <text evidence="5">The sequence shown here is derived from an EMBL/GenBank/DDBJ whole genome shotgun (WGS) entry which is preliminary data.</text>
</comment>
<evidence type="ECO:0000313" key="6">
    <source>
        <dbReference type="Proteomes" id="UP001234581"/>
    </source>
</evidence>
<feature type="domain" description="Carbohydrate kinase PfkB" evidence="4">
    <location>
        <begin position="8"/>
        <end position="342"/>
    </location>
</feature>
<dbReference type="AlphaFoldDB" id="A0AAD7Y1K8"/>